<gene>
    <name evidence="3" type="ORF">A3G54_01495</name>
</gene>
<dbReference type="GO" id="GO:0016491">
    <property type="term" value="F:oxidoreductase activity"/>
    <property type="evidence" value="ECO:0007669"/>
    <property type="project" value="InterPro"/>
</dbReference>
<dbReference type="PROSITE" id="PS51384">
    <property type="entry name" value="FAD_FR"/>
    <property type="match status" value="1"/>
</dbReference>
<comment type="caution">
    <text evidence="3">The sequence shown here is derived from an EMBL/GenBank/DDBJ whole genome shotgun (WGS) entry which is preliminary data.</text>
</comment>
<dbReference type="PANTHER" id="PTHR47354">
    <property type="entry name" value="NADH OXIDOREDUCTASE HCR"/>
    <property type="match status" value="1"/>
</dbReference>
<keyword evidence="1" id="KW-0472">Membrane</keyword>
<evidence type="ECO:0000313" key="4">
    <source>
        <dbReference type="Proteomes" id="UP000178894"/>
    </source>
</evidence>
<feature type="transmembrane region" description="Helical" evidence="1">
    <location>
        <begin position="224"/>
        <end position="244"/>
    </location>
</feature>
<dbReference type="Pfam" id="PF00175">
    <property type="entry name" value="NAD_binding_1"/>
    <property type="match status" value="1"/>
</dbReference>
<dbReference type="SUPFAM" id="SSF63380">
    <property type="entry name" value="Riboflavin synthase domain-like"/>
    <property type="match status" value="1"/>
</dbReference>
<feature type="transmembrane region" description="Helical" evidence="1">
    <location>
        <begin position="119"/>
        <end position="136"/>
    </location>
</feature>
<organism evidence="3 4">
    <name type="scientific">Candidatus Giovannonibacteria bacterium RIFCSPLOWO2_12_FULL_44_15</name>
    <dbReference type="NCBI Taxonomy" id="1798364"/>
    <lineage>
        <taxon>Bacteria</taxon>
        <taxon>Candidatus Giovannoniibacteriota</taxon>
    </lineage>
</organism>
<feature type="transmembrane region" description="Helical" evidence="1">
    <location>
        <begin position="74"/>
        <end position="91"/>
    </location>
</feature>
<evidence type="ECO:0000259" key="2">
    <source>
        <dbReference type="PROSITE" id="PS51384"/>
    </source>
</evidence>
<dbReference type="PRINTS" id="PR00410">
    <property type="entry name" value="PHEHYDRXLASE"/>
</dbReference>
<feature type="transmembrane region" description="Helical" evidence="1">
    <location>
        <begin position="142"/>
        <end position="160"/>
    </location>
</feature>
<sequence length="492" mass="54603">MGFVNNFLNSITTYRFVLYALTALTILAIILGFVGALPYEGIWLLLSAIILLAVCFISNYIFSKIFSAPVNVESPFITALILFMLMTPPATPSDLKILALAGIIAMVSKYLIAPFKRHIFNPAAFAAAIIFVTGLGGASWWVGNRAMFLLVLVAGLLVVKKLRRFDLLFPFLAGGLGFTIYLGVASGAAVTPLLYMALFSGPLLFFGTIMLTEPITAPPRRASRVIYGTILGILFGSQIHIGSFYPTPEFMLLAGNVFSYLVGFRRKIIFTLKGKDKIAKDIYEFIFAPDRPFFFAPGQYLEWTLPHSPSDARGVRRYFTIASSPTEREIRLGIKLNSPPSSFKKTLFELEEGAKVFAGQLAGDFTLPRGKNRKLAFIAGGIGVTPFRSMIKYLVDSGEKRDIKLLYAMRDENEIAYRYLFIEAEAKIGLKAEYVVSKLMDAALIREKLPDWSERVFYISGPEAMVSAFKKILRDMGAPRLNIVTDYFPGFA</sequence>
<feature type="transmembrane region" description="Helical" evidence="1">
    <location>
        <begin position="193"/>
        <end position="212"/>
    </location>
</feature>
<feature type="transmembrane region" description="Helical" evidence="1">
    <location>
        <begin position="42"/>
        <end position="62"/>
    </location>
</feature>
<evidence type="ECO:0000313" key="3">
    <source>
        <dbReference type="EMBL" id="OGF93260.1"/>
    </source>
</evidence>
<accession>A0A1F5XZK8</accession>
<dbReference type="InterPro" id="IPR050415">
    <property type="entry name" value="MRET"/>
</dbReference>
<dbReference type="InterPro" id="IPR039261">
    <property type="entry name" value="FNR_nucleotide-bd"/>
</dbReference>
<feature type="transmembrane region" description="Helical" evidence="1">
    <location>
        <begin position="16"/>
        <end position="36"/>
    </location>
</feature>
<dbReference type="Gene3D" id="2.40.30.10">
    <property type="entry name" value="Translation factors"/>
    <property type="match status" value="1"/>
</dbReference>
<reference evidence="3 4" key="1">
    <citation type="journal article" date="2016" name="Nat. Commun.">
        <title>Thousands of microbial genomes shed light on interconnected biogeochemical processes in an aquifer system.</title>
        <authorList>
            <person name="Anantharaman K."/>
            <person name="Brown C.T."/>
            <person name="Hug L.A."/>
            <person name="Sharon I."/>
            <person name="Castelle C.J."/>
            <person name="Probst A.J."/>
            <person name="Thomas B.C."/>
            <person name="Singh A."/>
            <person name="Wilkins M.J."/>
            <person name="Karaoz U."/>
            <person name="Brodie E.L."/>
            <person name="Williams K.H."/>
            <person name="Hubbard S.S."/>
            <person name="Banfield J.F."/>
        </authorList>
    </citation>
    <scope>NUCLEOTIDE SEQUENCE [LARGE SCALE GENOMIC DNA]</scope>
</reference>
<dbReference type="STRING" id="1798364.A3G54_01495"/>
<dbReference type="Gene3D" id="3.40.50.80">
    <property type="entry name" value="Nucleotide-binding domain of ferredoxin-NADP reductase (FNR) module"/>
    <property type="match status" value="1"/>
</dbReference>
<dbReference type="InterPro" id="IPR017927">
    <property type="entry name" value="FAD-bd_FR_type"/>
</dbReference>
<proteinExistence type="predicted"/>
<dbReference type="PANTHER" id="PTHR47354:SF5">
    <property type="entry name" value="PROTEIN RFBI"/>
    <property type="match status" value="1"/>
</dbReference>
<dbReference type="Proteomes" id="UP000178894">
    <property type="component" value="Unassembled WGS sequence"/>
</dbReference>
<keyword evidence="1" id="KW-1133">Transmembrane helix</keyword>
<keyword evidence="1" id="KW-0812">Transmembrane</keyword>
<dbReference type="EMBL" id="MFIQ01000026">
    <property type="protein sequence ID" value="OGF93260.1"/>
    <property type="molecule type" value="Genomic_DNA"/>
</dbReference>
<feature type="transmembrane region" description="Helical" evidence="1">
    <location>
        <begin position="97"/>
        <end position="112"/>
    </location>
</feature>
<dbReference type="CDD" id="cd00322">
    <property type="entry name" value="FNR_like"/>
    <property type="match status" value="1"/>
</dbReference>
<dbReference type="InterPro" id="IPR001433">
    <property type="entry name" value="OxRdtase_FAD/NAD-bd"/>
</dbReference>
<evidence type="ECO:0000256" key="1">
    <source>
        <dbReference type="SAM" id="Phobius"/>
    </source>
</evidence>
<dbReference type="InterPro" id="IPR017938">
    <property type="entry name" value="Riboflavin_synthase-like_b-brl"/>
</dbReference>
<dbReference type="AlphaFoldDB" id="A0A1F5XZK8"/>
<name>A0A1F5XZK8_9BACT</name>
<dbReference type="SUPFAM" id="SSF52343">
    <property type="entry name" value="Ferredoxin reductase-like, C-terminal NADP-linked domain"/>
    <property type="match status" value="1"/>
</dbReference>
<feature type="domain" description="FAD-binding FR-type" evidence="2">
    <location>
        <begin position="265"/>
        <end position="368"/>
    </location>
</feature>
<feature type="transmembrane region" description="Helical" evidence="1">
    <location>
        <begin position="167"/>
        <end position="187"/>
    </location>
</feature>
<protein>
    <recommendedName>
        <fullName evidence="2">FAD-binding FR-type domain-containing protein</fullName>
    </recommendedName>
</protein>